<evidence type="ECO:0000313" key="2">
    <source>
        <dbReference type="Proteomes" id="UP000233606"/>
    </source>
</evidence>
<reference evidence="1" key="1">
    <citation type="submission" date="2017-12" db="EMBL/GenBank/DDBJ databases">
        <title>Genomics of Macrococcus caseolyticus.</title>
        <authorList>
            <person name="MacFadyen A.C."/>
            <person name="Paterson G.K."/>
        </authorList>
    </citation>
    <scope>NUCLEOTIDE SEQUENCE</scope>
    <source>
        <strain evidence="1">5459_5_49</strain>
    </source>
</reference>
<comment type="caution">
    <text evidence="1">The sequence shown here is derived from an EMBL/GenBank/DDBJ whole genome shotgun (WGS) entry which is preliminary data.</text>
</comment>
<proteinExistence type="predicted"/>
<gene>
    <name evidence="1" type="ORF">CW682_08660</name>
</gene>
<dbReference type="EMBL" id="PIWU01000012">
    <property type="protein sequence ID" value="PKE56007.1"/>
    <property type="molecule type" value="Genomic_DNA"/>
</dbReference>
<organism evidence="1 2">
    <name type="scientific">Macrococcoides caseolyticum</name>
    <dbReference type="NCBI Taxonomy" id="69966"/>
    <lineage>
        <taxon>Bacteria</taxon>
        <taxon>Bacillati</taxon>
        <taxon>Bacillota</taxon>
        <taxon>Bacilli</taxon>
        <taxon>Bacillales</taxon>
        <taxon>Staphylococcaceae</taxon>
        <taxon>Macrococcoides</taxon>
    </lineage>
</organism>
<feature type="non-terminal residue" evidence="1">
    <location>
        <position position="1"/>
    </location>
</feature>
<dbReference type="Proteomes" id="UP000233606">
    <property type="component" value="Unassembled WGS sequence"/>
</dbReference>
<protein>
    <submittedName>
        <fullName evidence="1">IS30 family transposase</fullName>
    </submittedName>
</protein>
<name>A0ACC9MR91_9STAP</name>
<accession>A0ACC9MR91</accession>
<keyword evidence="2" id="KW-1185">Reference proteome</keyword>
<evidence type="ECO:0000313" key="1">
    <source>
        <dbReference type="EMBL" id="PKE56007.1"/>
    </source>
</evidence>
<sequence>IISVAQNINHRPRKSLGYKTPLEVFMSFIEDEELSSLF</sequence>